<proteinExistence type="predicted"/>
<dbReference type="EMBL" id="BAABFR010000161">
    <property type="protein sequence ID" value="GAA4406703.1"/>
    <property type="molecule type" value="Genomic_DNA"/>
</dbReference>
<dbReference type="PRINTS" id="PR00778">
    <property type="entry name" value="HTHARSR"/>
</dbReference>
<dbReference type="InterPro" id="IPR011991">
    <property type="entry name" value="ArsR-like_HTH"/>
</dbReference>
<dbReference type="InterPro" id="IPR036390">
    <property type="entry name" value="WH_DNA-bd_sf"/>
</dbReference>
<organism evidence="5 6">
    <name type="scientific">Tsukamurella soli</name>
    <dbReference type="NCBI Taxonomy" id="644556"/>
    <lineage>
        <taxon>Bacteria</taxon>
        <taxon>Bacillati</taxon>
        <taxon>Actinomycetota</taxon>
        <taxon>Actinomycetes</taxon>
        <taxon>Mycobacteriales</taxon>
        <taxon>Tsukamurellaceae</taxon>
        <taxon>Tsukamurella</taxon>
    </lineage>
</organism>
<evidence type="ECO:0000256" key="3">
    <source>
        <dbReference type="ARBA" id="ARBA00023163"/>
    </source>
</evidence>
<dbReference type="Pfam" id="PF01022">
    <property type="entry name" value="HTH_5"/>
    <property type="match status" value="1"/>
</dbReference>
<keyword evidence="1" id="KW-0805">Transcription regulation</keyword>
<accession>A0ABP8KGS4</accession>
<evidence type="ECO:0000313" key="6">
    <source>
        <dbReference type="Proteomes" id="UP001500635"/>
    </source>
</evidence>
<dbReference type="PROSITE" id="PS50987">
    <property type="entry name" value="HTH_ARSR_2"/>
    <property type="match status" value="1"/>
</dbReference>
<reference evidence="6" key="1">
    <citation type="journal article" date="2019" name="Int. J. Syst. Evol. Microbiol.">
        <title>The Global Catalogue of Microorganisms (GCM) 10K type strain sequencing project: providing services to taxonomists for standard genome sequencing and annotation.</title>
        <authorList>
            <consortium name="The Broad Institute Genomics Platform"/>
            <consortium name="The Broad Institute Genome Sequencing Center for Infectious Disease"/>
            <person name="Wu L."/>
            <person name="Ma J."/>
        </authorList>
    </citation>
    <scope>NUCLEOTIDE SEQUENCE [LARGE SCALE GENOMIC DNA]</scope>
    <source>
        <strain evidence="6">JCM 17688</strain>
    </source>
</reference>
<keyword evidence="6" id="KW-1185">Reference proteome</keyword>
<dbReference type="RefSeq" id="WP_345001527.1">
    <property type="nucleotide sequence ID" value="NZ_BAABFR010000161.1"/>
</dbReference>
<dbReference type="InterPro" id="IPR051081">
    <property type="entry name" value="HTH_MetalResp_TranReg"/>
</dbReference>
<sequence length="107" mass="11901">MTTSDYEAGDLDAVDIGQVLRALGEPVRLAIVRKLADGQAHAKSIEEWDLGMQKSALSHHFRALRLLGLTEVIVTGRSHAIRLRRDEIDRRFPGLLDAVLHAPQPTR</sequence>
<dbReference type="SUPFAM" id="SSF46785">
    <property type="entry name" value="Winged helix' DNA-binding domain"/>
    <property type="match status" value="1"/>
</dbReference>
<dbReference type="Gene3D" id="1.10.10.10">
    <property type="entry name" value="Winged helix-like DNA-binding domain superfamily/Winged helix DNA-binding domain"/>
    <property type="match status" value="1"/>
</dbReference>
<comment type="caution">
    <text evidence="5">The sequence shown here is derived from an EMBL/GenBank/DDBJ whole genome shotgun (WGS) entry which is preliminary data.</text>
</comment>
<keyword evidence="2" id="KW-0238">DNA-binding</keyword>
<evidence type="ECO:0000313" key="5">
    <source>
        <dbReference type="EMBL" id="GAA4406703.1"/>
    </source>
</evidence>
<dbReference type="InterPro" id="IPR036388">
    <property type="entry name" value="WH-like_DNA-bd_sf"/>
</dbReference>
<dbReference type="InterPro" id="IPR001845">
    <property type="entry name" value="HTH_ArsR_DNA-bd_dom"/>
</dbReference>
<evidence type="ECO:0000256" key="1">
    <source>
        <dbReference type="ARBA" id="ARBA00023015"/>
    </source>
</evidence>
<dbReference type="CDD" id="cd00090">
    <property type="entry name" value="HTH_ARSR"/>
    <property type="match status" value="1"/>
</dbReference>
<protein>
    <submittedName>
        <fullName evidence="5">Helix-turn-helix transcriptional regulator</fullName>
    </submittedName>
</protein>
<evidence type="ECO:0000256" key="2">
    <source>
        <dbReference type="ARBA" id="ARBA00023125"/>
    </source>
</evidence>
<dbReference type="PANTHER" id="PTHR33154:SF12">
    <property type="entry name" value="TRANSCRIPTIONAL REGULATORY PROTEIN"/>
    <property type="match status" value="1"/>
</dbReference>
<name>A0ABP8KGS4_9ACTN</name>
<dbReference type="Proteomes" id="UP001500635">
    <property type="component" value="Unassembled WGS sequence"/>
</dbReference>
<dbReference type="PANTHER" id="PTHR33154">
    <property type="entry name" value="TRANSCRIPTIONAL REGULATOR, ARSR FAMILY"/>
    <property type="match status" value="1"/>
</dbReference>
<gene>
    <name evidence="5" type="ORF">GCM10023147_50440</name>
</gene>
<feature type="domain" description="HTH arsR-type" evidence="4">
    <location>
        <begin position="8"/>
        <end position="103"/>
    </location>
</feature>
<evidence type="ECO:0000259" key="4">
    <source>
        <dbReference type="PROSITE" id="PS50987"/>
    </source>
</evidence>
<keyword evidence="3" id="KW-0804">Transcription</keyword>
<dbReference type="SMART" id="SM00418">
    <property type="entry name" value="HTH_ARSR"/>
    <property type="match status" value="1"/>
</dbReference>